<evidence type="ECO:0000313" key="1">
    <source>
        <dbReference type="EMBL" id="CNL75280.1"/>
    </source>
</evidence>
<proteinExistence type="predicted"/>
<accession>A0A0T9UVJ8</accession>
<dbReference type="RefSeq" id="WP_050126826.1">
    <property type="nucleotide sequence ID" value="NZ_CQEM01000021.1"/>
</dbReference>
<name>A0A0T9UVJ8_YERAE</name>
<dbReference type="AlphaFoldDB" id="A0A0T9UVJ8"/>
<reference evidence="2" key="1">
    <citation type="submission" date="2015-03" db="EMBL/GenBank/DDBJ databases">
        <authorList>
            <consortium name="Pathogen Informatics"/>
        </authorList>
    </citation>
    <scope>NUCLEOTIDE SEQUENCE [LARGE SCALE GENOMIC DNA]</scope>
    <source>
        <strain evidence="2">IP27925</strain>
    </source>
</reference>
<evidence type="ECO:0000313" key="2">
    <source>
        <dbReference type="Proteomes" id="UP000040088"/>
    </source>
</evidence>
<dbReference type="EMBL" id="CQEM01000021">
    <property type="protein sequence ID" value="CNL75280.1"/>
    <property type="molecule type" value="Genomic_DNA"/>
</dbReference>
<sequence length="241" mass="26674">MKKIDNPAARLHQILLEGSLQDNSLPCRDVWFDILKVSEGTEINLLRAVADTAELADKIVYIRDDVLKTTRAKSAHWHKQVKRAFGTQNLKSDWGSFNKAIDSLVISELDMLAMIFEQSNSEENLDEEILAEFKDRILILREEIISSELDKGVQYALLALLKKALEAIEMYQITGAGPIMEAVEASIGKVMFDQNLQEEIKSGIIGKQFGSLMGGLANFVTIAQGVKELAGPAITLLLGKS</sequence>
<dbReference type="Proteomes" id="UP000040088">
    <property type="component" value="Unassembled WGS sequence"/>
</dbReference>
<organism evidence="1 2">
    <name type="scientific">Yersinia aleksiciae</name>
    <dbReference type="NCBI Taxonomy" id="263819"/>
    <lineage>
        <taxon>Bacteria</taxon>
        <taxon>Pseudomonadati</taxon>
        <taxon>Pseudomonadota</taxon>
        <taxon>Gammaproteobacteria</taxon>
        <taxon>Enterobacterales</taxon>
        <taxon>Yersiniaceae</taxon>
        <taxon>Yersinia</taxon>
    </lineage>
</organism>
<protein>
    <submittedName>
        <fullName evidence="1">Uncharacterized protein</fullName>
    </submittedName>
</protein>
<gene>
    <name evidence="1" type="ORF">ERS008460_03687</name>
</gene>